<organism evidence="9">
    <name type="scientific">Clastoptera arizonana</name>
    <name type="common">Arizona spittle bug</name>
    <dbReference type="NCBI Taxonomy" id="38151"/>
    <lineage>
        <taxon>Eukaryota</taxon>
        <taxon>Metazoa</taxon>
        <taxon>Ecdysozoa</taxon>
        <taxon>Arthropoda</taxon>
        <taxon>Hexapoda</taxon>
        <taxon>Insecta</taxon>
        <taxon>Pterygota</taxon>
        <taxon>Neoptera</taxon>
        <taxon>Paraneoptera</taxon>
        <taxon>Hemiptera</taxon>
        <taxon>Auchenorrhyncha</taxon>
        <taxon>Cercopoidea</taxon>
        <taxon>Clastopteridae</taxon>
        <taxon>Clastoptera</taxon>
    </lineage>
</organism>
<dbReference type="GO" id="GO:0006406">
    <property type="term" value="P:mRNA export from nucleus"/>
    <property type="evidence" value="ECO:0007669"/>
    <property type="project" value="TreeGrafter"/>
</dbReference>
<accession>A0A1B6C3Y3</accession>
<name>A0A1B6C3Y3_9HEMI</name>
<dbReference type="GO" id="GO:0017056">
    <property type="term" value="F:structural constituent of nuclear pore"/>
    <property type="evidence" value="ECO:0007669"/>
    <property type="project" value="InterPro"/>
</dbReference>
<dbReference type="Pfam" id="PF10168">
    <property type="entry name" value="Nup88"/>
    <property type="match status" value="1"/>
</dbReference>
<dbReference type="InterPro" id="IPR019321">
    <property type="entry name" value="Nucleoporin_Nup88"/>
</dbReference>
<evidence type="ECO:0000256" key="6">
    <source>
        <dbReference type="ARBA" id="ARBA00023132"/>
    </source>
</evidence>
<dbReference type="InterPro" id="IPR037700">
    <property type="entry name" value="NUP88/NUP82"/>
</dbReference>
<sequence length="669" mass="76826">ATNMDYSMLNEHGMFEYFRKKYKSERANMSDLIAFNEEMLYLWVEEKGVLLTLQIRKRPDNTFSDFQILKSDDGNRPHNVNEIILDPNGLYIATISKFGVCLMSLPQRWGLEMKFLGGEHKEINVKWILIAPTIILAISPNKRFKEQPSVSKARWCPGNALTLYLAILYSDNCLRLYDAVSLEMKKFIQVGTIPRLNAIGLPDLAVDFDFSPNIMKHVNVVDDKATQVTIYKMQWVIYILKSSGDVCTCTVDINLYNDQIFSKMSDPIPMHPQDRGNYMTDAFSLLVLNCNPPLIVIASENGKLYHCLHIVTKKEDEAIENSDSSLFVFETLQIDLGLNTDKKLQNDFEFPLYLKIDPTSTSRYMCSHEAGVHLVRLPIITPLTEFATRNNEDDDTDNNDLQTIFAKHSSIIEYSVCTQLKGQPKGLPLQGLHTLATPNTIIVLLGNGELVTSPIRELELYTDISKLMSNLAVEENDEGSDTYVSSEIKTNPLLKATFDRPTRSSKNLVEIMIDLLKNDMCMAQRKLMMDQIQQQAISFRKKKEFIVDKLDKFSIDKEKFISKAEELAEKYEEINDKQTELKNRARAILLKVQCLDIESSPDRKLQEKVQEKAVILKSLTRDMEKIHERMDYFKMQANYVELMKEKNPPTFHNNQIKSIKIALSEMKEN</sequence>
<dbReference type="GO" id="GO:0005643">
    <property type="term" value="C:nuclear pore"/>
    <property type="evidence" value="ECO:0007669"/>
    <property type="project" value="UniProtKB-SubCell"/>
</dbReference>
<dbReference type="PANTHER" id="PTHR13257">
    <property type="entry name" value="NUCLEOPORIN NUP84-RELATED"/>
    <property type="match status" value="1"/>
</dbReference>
<feature type="non-terminal residue" evidence="9">
    <location>
        <position position="669"/>
    </location>
</feature>
<reference evidence="9" key="1">
    <citation type="submission" date="2015-12" db="EMBL/GenBank/DDBJ databases">
        <title>De novo transcriptome assembly of four potential Pierce s Disease insect vectors from Arizona vineyards.</title>
        <authorList>
            <person name="Tassone E.E."/>
        </authorList>
    </citation>
    <scope>NUCLEOTIDE SEQUENCE</scope>
</reference>
<dbReference type="PANTHER" id="PTHR13257:SF0">
    <property type="entry name" value="NUCLEAR PORE COMPLEX PROTEIN NUP88"/>
    <property type="match status" value="1"/>
</dbReference>
<evidence type="ECO:0000256" key="1">
    <source>
        <dbReference type="ARBA" id="ARBA00004567"/>
    </source>
</evidence>
<feature type="non-terminal residue" evidence="9">
    <location>
        <position position="1"/>
    </location>
</feature>
<dbReference type="GO" id="GO:0000056">
    <property type="term" value="P:ribosomal small subunit export from nucleus"/>
    <property type="evidence" value="ECO:0007669"/>
    <property type="project" value="InterPro"/>
</dbReference>
<evidence type="ECO:0000256" key="3">
    <source>
        <dbReference type="ARBA" id="ARBA00022816"/>
    </source>
</evidence>
<evidence type="ECO:0000256" key="5">
    <source>
        <dbReference type="ARBA" id="ARBA00023010"/>
    </source>
</evidence>
<gene>
    <name evidence="9" type="ORF">g.1801</name>
</gene>
<feature type="coiled-coil region" evidence="8">
    <location>
        <begin position="557"/>
        <end position="584"/>
    </location>
</feature>
<dbReference type="AlphaFoldDB" id="A0A1B6C3Y3"/>
<keyword evidence="2" id="KW-0813">Transport</keyword>
<dbReference type="SUPFAM" id="SSF50978">
    <property type="entry name" value="WD40 repeat-like"/>
    <property type="match status" value="1"/>
</dbReference>
<proteinExistence type="predicted"/>
<keyword evidence="3" id="KW-0509">mRNA transport</keyword>
<evidence type="ECO:0000256" key="8">
    <source>
        <dbReference type="SAM" id="Coils"/>
    </source>
</evidence>
<evidence type="ECO:0000256" key="2">
    <source>
        <dbReference type="ARBA" id="ARBA00022448"/>
    </source>
</evidence>
<dbReference type="GO" id="GO:0006606">
    <property type="term" value="P:protein import into nucleus"/>
    <property type="evidence" value="ECO:0007669"/>
    <property type="project" value="TreeGrafter"/>
</dbReference>
<dbReference type="GO" id="GO:0000055">
    <property type="term" value="P:ribosomal large subunit export from nucleus"/>
    <property type="evidence" value="ECO:0007669"/>
    <property type="project" value="InterPro"/>
</dbReference>
<keyword evidence="8" id="KW-0175">Coiled coil</keyword>
<evidence type="ECO:0000313" key="9">
    <source>
        <dbReference type="EMBL" id="JAS08207.1"/>
    </source>
</evidence>
<keyword evidence="6" id="KW-0906">Nuclear pore complex</keyword>
<dbReference type="InterPro" id="IPR036322">
    <property type="entry name" value="WD40_repeat_dom_sf"/>
</dbReference>
<evidence type="ECO:0008006" key="10">
    <source>
        <dbReference type="Google" id="ProtNLM"/>
    </source>
</evidence>
<keyword evidence="7" id="KW-0539">Nucleus</keyword>
<keyword evidence="4" id="KW-0653">Protein transport</keyword>
<comment type="subcellular location">
    <subcellularLocation>
        <location evidence="1">Nucleus</location>
        <location evidence="1">Nuclear pore complex</location>
    </subcellularLocation>
</comment>
<evidence type="ECO:0000256" key="7">
    <source>
        <dbReference type="ARBA" id="ARBA00023242"/>
    </source>
</evidence>
<protein>
    <recommendedName>
        <fullName evidence="10">Nuclear pore complex protein Nup88</fullName>
    </recommendedName>
</protein>
<dbReference type="EMBL" id="GEDC01029091">
    <property type="protein sequence ID" value="JAS08207.1"/>
    <property type="molecule type" value="Transcribed_RNA"/>
</dbReference>
<evidence type="ECO:0000256" key="4">
    <source>
        <dbReference type="ARBA" id="ARBA00022927"/>
    </source>
</evidence>
<keyword evidence="5" id="KW-0811">Translocation</keyword>